<evidence type="ECO:0000259" key="2">
    <source>
        <dbReference type="PROSITE" id="PS50883"/>
    </source>
</evidence>
<dbReference type="PANTHER" id="PTHR33121:SF70">
    <property type="entry name" value="SIGNALING PROTEIN YKOW"/>
    <property type="match status" value="1"/>
</dbReference>
<organism evidence="3 4">
    <name type="scientific">Cryptosporangium arvum DSM 44712</name>
    <dbReference type="NCBI Taxonomy" id="927661"/>
    <lineage>
        <taxon>Bacteria</taxon>
        <taxon>Bacillati</taxon>
        <taxon>Actinomycetota</taxon>
        <taxon>Actinomycetes</taxon>
        <taxon>Cryptosporangiales</taxon>
        <taxon>Cryptosporangiaceae</taxon>
        <taxon>Cryptosporangium</taxon>
    </lineage>
</organism>
<dbReference type="CDD" id="cd01948">
    <property type="entry name" value="EAL"/>
    <property type="match status" value="1"/>
</dbReference>
<dbReference type="Proteomes" id="UP000021053">
    <property type="component" value="Unassembled WGS sequence"/>
</dbReference>
<reference evidence="3 4" key="1">
    <citation type="submission" date="2013-07" db="EMBL/GenBank/DDBJ databases">
        <authorList>
            <consortium name="DOE Joint Genome Institute"/>
            <person name="Eisen J."/>
            <person name="Huntemann M."/>
            <person name="Han J."/>
            <person name="Chen A."/>
            <person name="Kyrpides N."/>
            <person name="Mavromatis K."/>
            <person name="Markowitz V."/>
            <person name="Palaniappan K."/>
            <person name="Ivanova N."/>
            <person name="Schaumberg A."/>
            <person name="Pati A."/>
            <person name="Liolios K."/>
            <person name="Nordberg H.P."/>
            <person name="Cantor M.N."/>
            <person name="Hua S.X."/>
            <person name="Woyke T."/>
        </authorList>
    </citation>
    <scope>NUCLEOTIDE SEQUENCE [LARGE SCALE GENOMIC DNA]</scope>
    <source>
        <strain evidence="3 4">DSM 44712</strain>
    </source>
</reference>
<sequence length="465" mass="49773">MDRPEWVSGTVTSAPDQRAGRAEHNRAVDIAVFAWEWARNLSGTSWVADDRTVIVERLRLLVDQAADALHGLTDSAAAGRAIGEGVVTIGFAAPDALGRTLYLLGTRLPAELGVDPADGALPQRLASLVGAVGVGFARAAHDRTLEQQDAIRTSDLVARQRAERALRTQLAAANLPTEETTTTGTRATDDTPDTTGAGRTGRTGRVLDTGYRSELPAALNRGEVVPYFQPIVALDDERLLGFEALARWEHPVRGTLPPAAFLPDASESELFRALGQRLRTEACETAVSWQREAARPLFVGVNLSPAELRDPALVDDIRDLLDRTGLAPELLHLEITEDVSLTDADLPVLRGLAATGAQLTLDDFGTGLSRLAMLPVLPIHGLKLAGALLDPVRQLPFPAAQAGTDVLVTVTALAQRLGLTTTVEGIENIAEAGLARRLGVDRAQGWHYGHPLPARHVRAYTTWAN</sequence>
<accession>A0A010ZUY5</accession>
<dbReference type="PANTHER" id="PTHR33121">
    <property type="entry name" value="CYCLIC DI-GMP PHOSPHODIESTERASE PDEF"/>
    <property type="match status" value="1"/>
</dbReference>
<gene>
    <name evidence="3" type="ORF">CryarDRAFT_2117</name>
</gene>
<evidence type="ECO:0000256" key="1">
    <source>
        <dbReference type="SAM" id="MobiDB-lite"/>
    </source>
</evidence>
<keyword evidence="4" id="KW-1185">Reference proteome</keyword>
<dbReference type="SMART" id="SM00052">
    <property type="entry name" value="EAL"/>
    <property type="match status" value="1"/>
</dbReference>
<dbReference type="AlphaFoldDB" id="A0A010ZUY5"/>
<dbReference type="GO" id="GO:0071111">
    <property type="term" value="F:cyclic-guanylate-specific phosphodiesterase activity"/>
    <property type="evidence" value="ECO:0007669"/>
    <property type="project" value="InterPro"/>
</dbReference>
<dbReference type="HOGENOM" id="CLU_587564_0_0_11"/>
<feature type="region of interest" description="Disordered" evidence="1">
    <location>
        <begin position="176"/>
        <end position="206"/>
    </location>
</feature>
<feature type="compositionally biased region" description="Low complexity" evidence="1">
    <location>
        <begin position="176"/>
        <end position="186"/>
    </location>
</feature>
<comment type="caution">
    <text evidence="3">The sequence shown here is derived from an EMBL/GenBank/DDBJ whole genome shotgun (WGS) entry which is preliminary data.</text>
</comment>
<dbReference type="InterPro" id="IPR001633">
    <property type="entry name" value="EAL_dom"/>
</dbReference>
<proteinExistence type="predicted"/>
<dbReference type="Pfam" id="PF00563">
    <property type="entry name" value="EAL"/>
    <property type="match status" value="1"/>
</dbReference>
<dbReference type="RefSeq" id="WP_051569997.1">
    <property type="nucleotide sequence ID" value="NZ_KK073874.1"/>
</dbReference>
<feature type="domain" description="EAL" evidence="2">
    <location>
        <begin position="208"/>
        <end position="465"/>
    </location>
</feature>
<dbReference type="PROSITE" id="PS50883">
    <property type="entry name" value="EAL"/>
    <property type="match status" value="1"/>
</dbReference>
<dbReference type="SUPFAM" id="SSF141868">
    <property type="entry name" value="EAL domain-like"/>
    <property type="match status" value="1"/>
</dbReference>
<dbReference type="InterPro" id="IPR050706">
    <property type="entry name" value="Cyclic-di-GMP_PDE-like"/>
</dbReference>
<name>A0A010ZUY5_9ACTN</name>
<evidence type="ECO:0000313" key="3">
    <source>
        <dbReference type="EMBL" id="EXG81022.1"/>
    </source>
</evidence>
<evidence type="ECO:0000313" key="4">
    <source>
        <dbReference type="Proteomes" id="UP000021053"/>
    </source>
</evidence>
<dbReference type="Gene3D" id="3.20.20.450">
    <property type="entry name" value="EAL domain"/>
    <property type="match status" value="1"/>
</dbReference>
<dbReference type="EMBL" id="JFBT01000001">
    <property type="protein sequence ID" value="EXG81022.1"/>
    <property type="molecule type" value="Genomic_DNA"/>
</dbReference>
<dbReference type="InterPro" id="IPR035919">
    <property type="entry name" value="EAL_sf"/>
</dbReference>
<protein>
    <submittedName>
        <fullName evidence="3">EAL domain-containing protein</fullName>
    </submittedName>
</protein>
<feature type="region of interest" description="Disordered" evidence="1">
    <location>
        <begin position="1"/>
        <end position="20"/>
    </location>
</feature>